<sequence length="94" mass="10993">MLIRTVRMTFAPAHQERFLTLFGGVREKIQAQDGCEHLALWRDARYPNVFTTYSLWRDEDALNAYRHSDLFKATWAETKPLFAAPPEARSQHEV</sequence>
<protein>
    <submittedName>
        <fullName evidence="2">Antibiotic biosynthesis monooxygenase</fullName>
    </submittedName>
</protein>
<dbReference type="Pfam" id="PF03992">
    <property type="entry name" value="ABM"/>
    <property type="match status" value="1"/>
</dbReference>
<keyword evidence="2" id="KW-0560">Oxidoreductase</keyword>
<keyword evidence="3" id="KW-1185">Reference proteome</keyword>
<dbReference type="AlphaFoldDB" id="A0A259TZ24"/>
<evidence type="ECO:0000313" key="2">
    <source>
        <dbReference type="EMBL" id="OZC02936.1"/>
    </source>
</evidence>
<dbReference type="InterPro" id="IPR011008">
    <property type="entry name" value="Dimeric_a/b-barrel"/>
</dbReference>
<accession>A0A259TZ24</accession>
<reference evidence="2 3" key="1">
    <citation type="submission" date="2016-11" db="EMBL/GenBank/DDBJ databases">
        <title>Study of marine rhodopsin-containing bacteria.</title>
        <authorList>
            <person name="Yoshizawa S."/>
            <person name="Kumagai Y."/>
            <person name="Kogure K."/>
        </authorList>
    </citation>
    <scope>NUCLEOTIDE SEQUENCE [LARGE SCALE GENOMIC DNA]</scope>
    <source>
        <strain evidence="2 3">SG-29</strain>
    </source>
</reference>
<comment type="caution">
    <text evidence="2">The sequence shown here is derived from an EMBL/GenBank/DDBJ whole genome shotgun (WGS) entry which is preliminary data.</text>
</comment>
<organism evidence="2 3">
    <name type="scientific">Rubricoccus marinus</name>
    <dbReference type="NCBI Taxonomy" id="716817"/>
    <lineage>
        <taxon>Bacteria</taxon>
        <taxon>Pseudomonadati</taxon>
        <taxon>Rhodothermota</taxon>
        <taxon>Rhodothermia</taxon>
        <taxon>Rhodothermales</taxon>
        <taxon>Rubricoccaceae</taxon>
        <taxon>Rubricoccus</taxon>
    </lineage>
</organism>
<dbReference type="InParanoid" id="A0A259TZ24"/>
<feature type="domain" description="ABM" evidence="1">
    <location>
        <begin position="2"/>
        <end position="94"/>
    </location>
</feature>
<gene>
    <name evidence="2" type="ORF">BSZ36_08090</name>
</gene>
<name>A0A259TZ24_9BACT</name>
<dbReference type="RefSeq" id="WP_094547695.1">
    <property type="nucleotide sequence ID" value="NZ_MQWB01000001.1"/>
</dbReference>
<keyword evidence="2" id="KW-0503">Monooxygenase</keyword>
<dbReference type="GO" id="GO:0004497">
    <property type="term" value="F:monooxygenase activity"/>
    <property type="evidence" value="ECO:0007669"/>
    <property type="project" value="UniProtKB-KW"/>
</dbReference>
<dbReference type="PROSITE" id="PS51725">
    <property type="entry name" value="ABM"/>
    <property type="match status" value="1"/>
</dbReference>
<dbReference type="Gene3D" id="3.30.70.100">
    <property type="match status" value="1"/>
</dbReference>
<evidence type="ECO:0000259" key="1">
    <source>
        <dbReference type="PROSITE" id="PS51725"/>
    </source>
</evidence>
<proteinExistence type="predicted"/>
<dbReference type="SUPFAM" id="SSF54909">
    <property type="entry name" value="Dimeric alpha+beta barrel"/>
    <property type="match status" value="1"/>
</dbReference>
<dbReference type="OrthoDB" id="1120859at2"/>
<dbReference type="EMBL" id="MQWB01000001">
    <property type="protein sequence ID" value="OZC02936.1"/>
    <property type="molecule type" value="Genomic_DNA"/>
</dbReference>
<evidence type="ECO:0000313" key="3">
    <source>
        <dbReference type="Proteomes" id="UP000216446"/>
    </source>
</evidence>
<dbReference type="Proteomes" id="UP000216446">
    <property type="component" value="Unassembled WGS sequence"/>
</dbReference>
<dbReference type="InterPro" id="IPR007138">
    <property type="entry name" value="ABM_dom"/>
</dbReference>